<dbReference type="AlphaFoldDB" id="A0A0M2SVI8"/>
<gene>
    <name evidence="1" type="ORF">WQ57_10280</name>
</gene>
<proteinExistence type="predicted"/>
<evidence type="ECO:0000313" key="2">
    <source>
        <dbReference type="Proteomes" id="UP000034166"/>
    </source>
</evidence>
<accession>A0A0M2SVI8</accession>
<evidence type="ECO:0000313" key="1">
    <source>
        <dbReference type="EMBL" id="KKK38183.1"/>
    </source>
</evidence>
<dbReference type="Proteomes" id="UP000034166">
    <property type="component" value="Unassembled WGS sequence"/>
</dbReference>
<keyword evidence="2" id="KW-1185">Reference proteome</keyword>
<sequence length="70" mass="8393">MQLKGLVKKTEAWKKAKSFESAFISFLKKEDPAFIVEKADKLEHYPFVIEDIFEKFTRMKTFLNNSFLKW</sequence>
<name>A0A0M2SVI8_9BACI</name>
<protein>
    <submittedName>
        <fullName evidence="1">Uncharacterized protein</fullName>
    </submittedName>
</protein>
<dbReference type="EMBL" id="LAYY01000009">
    <property type="protein sequence ID" value="KKK38183.1"/>
    <property type="molecule type" value="Genomic_DNA"/>
</dbReference>
<reference evidence="1 2" key="1">
    <citation type="submission" date="2015-04" db="EMBL/GenBank/DDBJ databases">
        <title>Taxonomic description and genome sequence of Bacillus campisalis sp. nov., a novel member of the genus Bacillus isolated from solar saltern.</title>
        <authorList>
            <person name="Mathan Kumar R."/>
            <person name="Kaur G."/>
            <person name="Kumar A."/>
            <person name="Singh N.K."/>
            <person name="Kaur N."/>
            <person name="Kumar N."/>
            <person name="Mayilraj S."/>
        </authorList>
    </citation>
    <scope>NUCLEOTIDE SEQUENCE [LARGE SCALE GENOMIC DNA]</scope>
    <source>
        <strain evidence="1 2">SA2-6</strain>
    </source>
</reference>
<organism evidence="1 2">
    <name type="scientific">Mesobacillus campisalis</name>
    <dbReference type="NCBI Taxonomy" id="1408103"/>
    <lineage>
        <taxon>Bacteria</taxon>
        <taxon>Bacillati</taxon>
        <taxon>Bacillota</taxon>
        <taxon>Bacilli</taxon>
        <taxon>Bacillales</taxon>
        <taxon>Bacillaceae</taxon>
        <taxon>Mesobacillus</taxon>
    </lineage>
</organism>
<dbReference type="PATRIC" id="fig|1408103.3.peg.2317"/>
<dbReference type="RefSeq" id="WP_046523659.1">
    <property type="nucleotide sequence ID" value="NZ_LAYY01000009.1"/>
</dbReference>
<comment type="caution">
    <text evidence="1">The sequence shown here is derived from an EMBL/GenBank/DDBJ whole genome shotgun (WGS) entry which is preliminary data.</text>
</comment>